<dbReference type="SUPFAM" id="SSF47781">
    <property type="entry name" value="RuvA domain 2-like"/>
    <property type="match status" value="1"/>
</dbReference>
<gene>
    <name evidence="2" type="ORF">SAMN05216283_10214</name>
</gene>
<dbReference type="EMBL" id="FONW01000002">
    <property type="protein sequence ID" value="SFE89355.1"/>
    <property type="molecule type" value="Genomic_DNA"/>
</dbReference>
<dbReference type="InterPro" id="IPR010994">
    <property type="entry name" value="RuvA_2-like"/>
</dbReference>
<feature type="coiled-coil region" evidence="1">
    <location>
        <begin position="27"/>
        <end position="59"/>
    </location>
</feature>
<evidence type="ECO:0000313" key="3">
    <source>
        <dbReference type="Proteomes" id="UP000198964"/>
    </source>
</evidence>
<protein>
    <submittedName>
        <fullName evidence="2">Helix-hairpin-helix motif-containing protein</fullName>
    </submittedName>
</protein>
<keyword evidence="1" id="KW-0175">Coiled coil</keyword>
<reference evidence="2 3" key="1">
    <citation type="submission" date="2016-10" db="EMBL/GenBank/DDBJ databases">
        <authorList>
            <person name="de Groot N.N."/>
        </authorList>
    </citation>
    <scope>NUCLEOTIDE SEQUENCE [LARGE SCALE GENOMIC DNA]</scope>
    <source>
        <strain evidence="2 3">CGMCC 1.9156</strain>
    </source>
</reference>
<dbReference type="AlphaFoldDB" id="A0A1I2E932"/>
<evidence type="ECO:0000256" key="1">
    <source>
        <dbReference type="SAM" id="Coils"/>
    </source>
</evidence>
<name>A0A1I2E932_9BACT</name>
<dbReference type="STRING" id="655355.SAMN05216283_10214"/>
<keyword evidence="3" id="KW-1185">Reference proteome</keyword>
<evidence type="ECO:0000313" key="2">
    <source>
        <dbReference type="EMBL" id="SFE89355.1"/>
    </source>
</evidence>
<sequence length="667" mass="76992">MKACIINISCVFMALISWGQQPDMQQVAKLEDVIEAIVADNEDANVEQLLDDLQAFREAPLNINQCQRADLERLYFLSPVQIDHLLTYRQQYGPILTPFELAQVDGFTRQLIGWLQLFVVFGSAEASKRFFPTRQEILLRAIRQIELQKGYKEPRKYQGSPEKLYLRYRFSSSTVRAGLTAEKDAGESFFSGANPEGFDYYSAFAIIGLKDDQHQLFLGDYLARFGQGLVAWQGFSLAKSAEVNQVARFGQGLRTYSSTDENNYLRGLGAAFHWGNFGWSPFVSYKKFDANREQRAEETVFTSFQSSGLHRTANEIEDKNSVSALTIGTNLTYTFQRFSLGVTGVYNRYGLALDRREADYNRFLFEGRQLTTVGANYQWGVSRYYFYGEAAWSGSKGFAFIQGVEGQLADELELSLLYRSIGKKYNAPLGSGFTENSRLNDEQGLYLGATVEPLANVSVKLYADLFSHQWIKYTTVAPAKGAEYLLQVNYQLNDEWEIYGRYFYEEKPVKSKGADFQFNLEQQREKWRVHLSGAIADRYLLRSRLEWINYQHEEQSKGWLVFQDFGWRSKANNCSAWFRVAYFYTDDYDSRIYTYENDLLYQFAVPAFYGKGMRFYLNGKVKICEKIDFWMKLARSWFIGVDTIGTGYSQLDANSRTEVKFQLRFKF</sequence>
<proteinExistence type="predicted"/>
<accession>A0A1I2E932</accession>
<dbReference type="Proteomes" id="UP000198964">
    <property type="component" value="Unassembled WGS sequence"/>
</dbReference>
<organism evidence="2 3">
    <name type="scientific">Sunxiuqinia elliptica</name>
    <dbReference type="NCBI Taxonomy" id="655355"/>
    <lineage>
        <taxon>Bacteria</taxon>
        <taxon>Pseudomonadati</taxon>
        <taxon>Bacteroidota</taxon>
        <taxon>Bacteroidia</taxon>
        <taxon>Marinilabiliales</taxon>
        <taxon>Prolixibacteraceae</taxon>
        <taxon>Sunxiuqinia</taxon>
    </lineage>
</organism>